<evidence type="ECO:0008006" key="5">
    <source>
        <dbReference type="Google" id="ProtNLM"/>
    </source>
</evidence>
<sequence>MRRSTLLIGPLVLGLAAACTSAPAEKPPVVVDAPPMRLVSYSDCDALLDDLRASAVKRVGPFGFDSPYRALDDVRLGAGQAPSAAKAAAPESSGTNVHEAGADEPDLVKNDGNRIVMVTGRDLKIIDTATRRVTRTVRLAEEYANVSGLLMSGDRVLVFVQGFDGRVFKEKLKPGFAPPSYMGLRILQIDLLTGKTLGEITAKGDFVDARQSGSVARVVVRTRPDIAFRPRDWNGKGPYEKWAKPAVEANREVVRNAGIEAFQPTFEVGGRKVVTPCEQISRPAGSDDISMVSVLTVDLAQDLGDGAPVSVVADGDTVYGTGASLYIAATPWAPGPQPWEGRFRDWRPSRTVTQVHKFTLTGADRPAYVASGEVKGGLLNQYSLSEHQGNLRVATSIDTPRQENSVTVLAPRGRTLKRIGGIDHLGKDERIYGVRFLGDKGYVVTFRQMDPLYAIDLADPAKPVALGELKITGYSAYLHPTADGRLIGVGVEADAKGAPQGAQVSLFDVTGPKLLDRLVFPRMWGPAAEYDPHAFLYWPKTGLTVVPVQDREGAGSALVLTVSGDTVKRVGTIRHPGRAYENTLQRAVLIGDALWTVSPKGVQVNDAATLRKLAWIGL</sequence>
<proteinExistence type="predicted"/>
<dbReference type="InterPro" id="IPR011044">
    <property type="entry name" value="Quino_amine_DH_bsu"/>
</dbReference>
<evidence type="ECO:0000313" key="3">
    <source>
        <dbReference type="EMBL" id="GAA3197117.1"/>
    </source>
</evidence>
<reference evidence="4" key="1">
    <citation type="journal article" date="2019" name="Int. J. Syst. Evol. Microbiol.">
        <title>The Global Catalogue of Microorganisms (GCM) 10K type strain sequencing project: providing services to taxonomists for standard genome sequencing and annotation.</title>
        <authorList>
            <consortium name="The Broad Institute Genomics Platform"/>
            <consortium name="The Broad Institute Genome Sequencing Center for Infectious Disease"/>
            <person name="Wu L."/>
            <person name="Ma J."/>
        </authorList>
    </citation>
    <scope>NUCLEOTIDE SEQUENCE [LARGE SCALE GENOMIC DNA]</scope>
    <source>
        <strain evidence="4">JCM 9377</strain>
    </source>
</reference>
<feature type="chain" id="PRO_5045942247" description="Beta propeller domain-containing protein" evidence="2">
    <location>
        <begin position="25"/>
        <end position="618"/>
    </location>
</feature>
<protein>
    <recommendedName>
        <fullName evidence="5">Beta propeller domain-containing protein</fullName>
    </recommendedName>
</protein>
<dbReference type="SUPFAM" id="SSF50969">
    <property type="entry name" value="YVTN repeat-like/Quinoprotein amine dehydrogenase"/>
    <property type="match status" value="1"/>
</dbReference>
<evidence type="ECO:0000256" key="2">
    <source>
        <dbReference type="SAM" id="SignalP"/>
    </source>
</evidence>
<name>A0ABP6Q1X1_9ACTN</name>
<keyword evidence="2" id="KW-0732">Signal</keyword>
<dbReference type="PROSITE" id="PS51257">
    <property type="entry name" value="PROKAR_LIPOPROTEIN"/>
    <property type="match status" value="1"/>
</dbReference>
<accession>A0ABP6Q1X1</accession>
<gene>
    <name evidence="3" type="ORF">GCM10010468_08090</name>
</gene>
<evidence type="ECO:0000313" key="4">
    <source>
        <dbReference type="Proteomes" id="UP001501237"/>
    </source>
</evidence>
<comment type="caution">
    <text evidence="3">The sequence shown here is derived from an EMBL/GenBank/DDBJ whole genome shotgun (WGS) entry which is preliminary data.</text>
</comment>
<dbReference type="RefSeq" id="WP_344822252.1">
    <property type="nucleotide sequence ID" value="NZ_BAAAUV010000002.1"/>
</dbReference>
<keyword evidence="4" id="KW-1185">Reference proteome</keyword>
<dbReference type="Proteomes" id="UP001501237">
    <property type="component" value="Unassembled WGS sequence"/>
</dbReference>
<feature type="compositionally biased region" description="Low complexity" evidence="1">
    <location>
        <begin position="82"/>
        <end position="94"/>
    </location>
</feature>
<dbReference type="EMBL" id="BAAAUV010000002">
    <property type="protein sequence ID" value="GAA3197117.1"/>
    <property type="molecule type" value="Genomic_DNA"/>
</dbReference>
<dbReference type="Pfam" id="PF09826">
    <property type="entry name" value="Beta_propel"/>
    <property type="match status" value="1"/>
</dbReference>
<organism evidence="3 4">
    <name type="scientific">Actinocorallia longicatena</name>
    <dbReference type="NCBI Taxonomy" id="111803"/>
    <lineage>
        <taxon>Bacteria</taxon>
        <taxon>Bacillati</taxon>
        <taxon>Actinomycetota</taxon>
        <taxon>Actinomycetes</taxon>
        <taxon>Streptosporangiales</taxon>
        <taxon>Thermomonosporaceae</taxon>
        <taxon>Actinocorallia</taxon>
    </lineage>
</organism>
<evidence type="ECO:0000256" key="1">
    <source>
        <dbReference type="SAM" id="MobiDB-lite"/>
    </source>
</evidence>
<dbReference type="InterPro" id="IPR019198">
    <property type="entry name" value="Beta_propeller_containing"/>
</dbReference>
<feature type="region of interest" description="Disordered" evidence="1">
    <location>
        <begin position="82"/>
        <end position="106"/>
    </location>
</feature>
<feature type="signal peptide" evidence="2">
    <location>
        <begin position="1"/>
        <end position="24"/>
    </location>
</feature>